<name>A0A0N4W0L6_HAEPC</name>
<feature type="domain" description="STAS" evidence="6">
    <location>
        <begin position="988"/>
        <end position="1082"/>
    </location>
</feature>
<feature type="transmembrane region" description="Helical" evidence="5">
    <location>
        <begin position="342"/>
        <end position="359"/>
    </location>
</feature>
<dbReference type="SUPFAM" id="SSF52091">
    <property type="entry name" value="SpoIIaa-like"/>
    <property type="match status" value="1"/>
</dbReference>
<dbReference type="AlphaFoldDB" id="A0A0N4W0L6"/>
<dbReference type="Pfam" id="PF01740">
    <property type="entry name" value="STAS"/>
    <property type="match status" value="1"/>
</dbReference>
<evidence type="ECO:0000256" key="5">
    <source>
        <dbReference type="SAM" id="Phobius"/>
    </source>
</evidence>
<dbReference type="GO" id="GO:0055085">
    <property type="term" value="P:transmembrane transport"/>
    <property type="evidence" value="ECO:0007669"/>
    <property type="project" value="InterPro"/>
</dbReference>
<accession>A0A0N4W0L6</accession>
<dbReference type="OMA" id="ASTKDYQ"/>
<dbReference type="InterPro" id="IPR002645">
    <property type="entry name" value="STAS_dom"/>
</dbReference>
<keyword evidence="2 5" id="KW-0812">Transmembrane</keyword>
<reference evidence="7" key="1">
    <citation type="submission" date="2017-02" db="UniProtKB">
        <authorList>
            <consortium name="WormBaseParasite"/>
        </authorList>
    </citation>
    <scope>IDENTIFICATION</scope>
</reference>
<feature type="transmembrane region" description="Helical" evidence="5">
    <location>
        <begin position="427"/>
        <end position="444"/>
    </location>
</feature>
<feature type="transmembrane region" description="Helical" evidence="5">
    <location>
        <begin position="963"/>
        <end position="980"/>
    </location>
</feature>
<feature type="transmembrane region" description="Helical" evidence="5">
    <location>
        <begin position="491"/>
        <end position="510"/>
    </location>
</feature>
<evidence type="ECO:0000313" key="7">
    <source>
        <dbReference type="WBParaSite" id="HPLM_0000311001-mRNA-1"/>
    </source>
</evidence>
<keyword evidence="4 5" id="KW-0472">Membrane</keyword>
<dbReference type="PROSITE" id="PS50801">
    <property type="entry name" value="STAS"/>
    <property type="match status" value="1"/>
</dbReference>
<dbReference type="CDD" id="cd07042">
    <property type="entry name" value="STAS_SulP_like_sulfate_transporter"/>
    <property type="match status" value="1"/>
</dbReference>
<dbReference type="WBParaSite" id="HPLM_0000311001-mRNA-1">
    <property type="protein sequence ID" value="HPLM_0000311001-mRNA-1"/>
    <property type="gene ID" value="HPLM_0000311001"/>
</dbReference>
<feature type="transmembrane region" description="Helical" evidence="5">
    <location>
        <begin position="464"/>
        <end position="484"/>
    </location>
</feature>
<comment type="subcellular location">
    <subcellularLocation>
        <location evidence="1">Membrane</location>
        <topology evidence="1">Multi-pass membrane protein</topology>
    </subcellularLocation>
</comment>
<evidence type="ECO:0000256" key="3">
    <source>
        <dbReference type="ARBA" id="ARBA00022989"/>
    </source>
</evidence>
<dbReference type="PANTHER" id="PTHR11814">
    <property type="entry name" value="SULFATE TRANSPORTER"/>
    <property type="match status" value="1"/>
</dbReference>
<proteinExistence type="predicted"/>
<feature type="transmembrane region" description="Helical" evidence="5">
    <location>
        <begin position="885"/>
        <end position="903"/>
    </location>
</feature>
<feature type="transmembrane region" description="Helical" evidence="5">
    <location>
        <begin position="810"/>
        <end position="830"/>
    </location>
</feature>
<feature type="transmembrane region" description="Helical" evidence="5">
    <location>
        <begin position="909"/>
        <end position="927"/>
    </location>
</feature>
<dbReference type="Gene3D" id="3.30.750.24">
    <property type="entry name" value="STAS domain"/>
    <property type="match status" value="2"/>
</dbReference>
<feature type="transmembrane region" description="Helical" evidence="5">
    <location>
        <begin position="387"/>
        <end position="407"/>
    </location>
</feature>
<dbReference type="GO" id="GO:0016020">
    <property type="term" value="C:membrane"/>
    <property type="evidence" value="ECO:0007669"/>
    <property type="project" value="UniProtKB-SubCell"/>
</dbReference>
<protein>
    <submittedName>
        <fullName evidence="7">STAS domain-containing protein</fullName>
    </submittedName>
</protein>
<evidence type="ECO:0000256" key="4">
    <source>
        <dbReference type="ARBA" id="ARBA00023136"/>
    </source>
</evidence>
<dbReference type="Pfam" id="PF00916">
    <property type="entry name" value="Sulfate_transp"/>
    <property type="match status" value="2"/>
</dbReference>
<feature type="transmembrane region" description="Helical" evidence="5">
    <location>
        <begin position="522"/>
        <end position="555"/>
    </location>
</feature>
<feature type="transmembrane region" description="Helical" evidence="5">
    <location>
        <begin position="307"/>
        <end position="330"/>
    </location>
</feature>
<keyword evidence="3 5" id="KW-1133">Transmembrane helix</keyword>
<dbReference type="InterPro" id="IPR001902">
    <property type="entry name" value="SLC26A/SulP_fam"/>
</dbReference>
<dbReference type="InterPro" id="IPR036513">
    <property type="entry name" value="STAS_dom_sf"/>
</dbReference>
<organism evidence="7">
    <name type="scientific">Haemonchus placei</name>
    <name type="common">Barber's pole worm</name>
    <dbReference type="NCBI Taxonomy" id="6290"/>
    <lineage>
        <taxon>Eukaryota</taxon>
        <taxon>Metazoa</taxon>
        <taxon>Ecdysozoa</taxon>
        <taxon>Nematoda</taxon>
        <taxon>Chromadorea</taxon>
        <taxon>Rhabditida</taxon>
        <taxon>Rhabditina</taxon>
        <taxon>Rhabditomorpha</taxon>
        <taxon>Strongyloidea</taxon>
        <taxon>Trichostrongylidae</taxon>
        <taxon>Haemonchus</taxon>
    </lineage>
</organism>
<evidence type="ECO:0000256" key="2">
    <source>
        <dbReference type="ARBA" id="ARBA00022692"/>
    </source>
</evidence>
<dbReference type="InterPro" id="IPR011547">
    <property type="entry name" value="SLC26A/SulP_dom"/>
</dbReference>
<evidence type="ECO:0000256" key="1">
    <source>
        <dbReference type="ARBA" id="ARBA00004141"/>
    </source>
</evidence>
<feature type="transmembrane region" description="Helical" evidence="5">
    <location>
        <begin position="750"/>
        <end position="773"/>
    </location>
</feature>
<sequence>LYKIFHKTEFFVIFFSLDDLKLSAIVESKHFHIIARLVIPTNLQSTGLIDLEIAEPSQEQLLPASYSLQFLCAFIEVAACSKESFQCIFDEEFGLLRHTKRKPLTMTKLEQVRSVRKQCHPKRLLGFVPILKWLPQYNVKENLVRDIIGGLTVGIMHVPQGMAYSSLAGVQPVNGLYTSLFPAFFYLLFGTSRHVSLGVFAVVSLMTGSCNQRVSGILEARAMDNNGSLIDGLSEETKMQTSVAIVTSLAMCVGLIQIIGGFTTGAAVHVFTAQLNKIIGVPLPRRSGPGKLFFMYKDLIGSIIDGYANWITFGISIITIVLLFAVKTYIDPSIRKKCNIPVPYDLFVMIIGTIISYLINLHDRYGVKIIGTIPTGLPAPALPDVSLFRYFLGDALAISVVVLVVTVSMGKLFAKKHKYEIDVRQEFYALGFVEILSSFFPVWPSSTALARSLVYEAAGTKTQLGTIFSSILLLAVILFIGPLVEVLPVCFLSCIIIVALKGMFMQLSAIPSLWSISRTDCAIFVVSFVATVLYDVVEGLLIGTFFAAMLLVYGIQSAKVVEIGRLSHNEGQSYFQPIEYYRDAVIRDGVCCVRFAAPIVYLNAERFKKSVDDVIQLPTVHRRAEKNALMKTKLEHVRSVRKHCHPRRLLGFVPILNWLPQYNVKENLVRDIIGGLTVGIMHVAMALLRLDFLTAFLSDQIIGGFTTGAAVHVLTTQLNKIFGVPLPRHSGLGKLYFMYKDLIGSILNGYANWITFGISVTTIVLLLPAKIYIDPMIKRKFINLHDRCGIKIVGTIPKGLPAPALPDVSLFRYFLSDALAISVVVLVVTVSMGKLFAKKHKYEIDVRQEFYAMGFVGILSSFFPVWPASTALARSLVYEAAGTRTQLATIFSTALLLAVIFFIGPFLESLPVCFLSCIVIVALKAMFMQLSTIPSLWSISRIDCAIFVVSFVATVVYDVVEGLLIGTFFAAMLLLIGIQRQRREELKRKKLMELSQNESETTMRYTKVIPLKVLQNEFDLPYQHFTFLIIQPFSLTEPENESIRAIVIDLSAVPRIDYTGAQCLVEVFNEQRNKGITVYFAAAPCECLSLFLSLIV</sequence>
<evidence type="ECO:0000259" key="6">
    <source>
        <dbReference type="PROSITE" id="PS50801"/>
    </source>
</evidence>
<feature type="transmembrane region" description="Helical" evidence="5">
    <location>
        <begin position="850"/>
        <end position="873"/>
    </location>
</feature>